<sequence>VRVLLVHRCDEVLVEEELSDVCDRSTGVCAIREHCAVVVADEMQVRGALDVVTREDRDHLGDTVLVRWGDTAQERVVEVGGVAAVAVAVSDHTRVHTCRISVPEVDVHVRDGLTRADVNDLYVNVHVDAGLIFAHIGSDVLTQDVVRTVRDFRLKDACHLVTKQHAGRRVGSDSCEVRLVVCGHHRVDVKTALATFTTKVVDSLGTTGHSTLLELAHGLGIGAVSECMLGVGNE</sequence>
<gene>
    <name evidence="1" type="ORF">F444_18518</name>
</gene>
<accession>A0A080ZB40</accession>
<organism evidence="1 2">
    <name type="scientific">Phytophthora nicotianae P1976</name>
    <dbReference type="NCBI Taxonomy" id="1317066"/>
    <lineage>
        <taxon>Eukaryota</taxon>
        <taxon>Sar</taxon>
        <taxon>Stramenopiles</taxon>
        <taxon>Oomycota</taxon>
        <taxon>Peronosporomycetes</taxon>
        <taxon>Peronosporales</taxon>
        <taxon>Peronosporaceae</taxon>
        <taxon>Phytophthora</taxon>
    </lineage>
</organism>
<name>A0A080ZB40_PHYNI</name>
<evidence type="ECO:0000313" key="2">
    <source>
        <dbReference type="Proteomes" id="UP000028582"/>
    </source>
</evidence>
<evidence type="ECO:0000313" key="1">
    <source>
        <dbReference type="EMBL" id="ETO63851.1"/>
    </source>
</evidence>
<proteinExistence type="predicted"/>
<dbReference type="EMBL" id="ANJA01003389">
    <property type="protein sequence ID" value="ETO63851.1"/>
    <property type="molecule type" value="Genomic_DNA"/>
</dbReference>
<protein>
    <submittedName>
        <fullName evidence="1">Uncharacterized protein</fullName>
    </submittedName>
</protein>
<feature type="non-terminal residue" evidence="1">
    <location>
        <position position="1"/>
    </location>
</feature>
<dbReference type="AlphaFoldDB" id="A0A080ZB40"/>
<dbReference type="Proteomes" id="UP000028582">
    <property type="component" value="Unassembled WGS sequence"/>
</dbReference>
<reference evidence="1 2" key="1">
    <citation type="submission" date="2013-11" db="EMBL/GenBank/DDBJ databases">
        <title>The Genome Sequence of Phytophthora parasitica P1976.</title>
        <authorList>
            <consortium name="The Broad Institute Genomics Platform"/>
            <person name="Russ C."/>
            <person name="Tyler B."/>
            <person name="Panabieres F."/>
            <person name="Shan W."/>
            <person name="Tripathy S."/>
            <person name="Grunwald N."/>
            <person name="Machado M."/>
            <person name="Johnson C.S."/>
            <person name="Walker B."/>
            <person name="Young S."/>
            <person name="Zeng Q."/>
            <person name="Gargeya S."/>
            <person name="Fitzgerald M."/>
            <person name="Haas B."/>
            <person name="Abouelleil A."/>
            <person name="Allen A.W."/>
            <person name="Alvarado L."/>
            <person name="Arachchi H.M."/>
            <person name="Berlin A.M."/>
            <person name="Chapman S.B."/>
            <person name="Gainer-Dewar J."/>
            <person name="Goldberg J."/>
            <person name="Griggs A."/>
            <person name="Gujja S."/>
            <person name="Hansen M."/>
            <person name="Howarth C."/>
            <person name="Imamovic A."/>
            <person name="Ireland A."/>
            <person name="Larimer J."/>
            <person name="McCowan C."/>
            <person name="Murphy C."/>
            <person name="Pearson M."/>
            <person name="Poon T.W."/>
            <person name="Priest M."/>
            <person name="Roberts A."/>
            <person name="Saif S."/>
            <person name="Shea T."/>
            <person name="Sisk P."/>
            <person name="Sykes S."/>
            <person name="Wortman J."/>
            <person name="Nusbaum C."/>
            <person name="Birren B."/>
        </authorList>
    </citation>
    <scope>NUCLEOTIDE SEQUENCE [LARGE SCALE GENOMIC DNA]</scope>
    <source>
        <strain evidence="1 2">P1976</strain>
    </source>
</reference>
<comment type="caution">
    <text evidence="1">The sequence shown here is derived from an EMBL/GenBank/DDBJ whole genome shotgun (WGS) entry which is preliminary data.</text>
</comment>